<keyword evidence="6" id="KW-0677">Repeat</keyword>
<keyword evidence="17" id="KW-1185">Reference proteome</keyword>
<dbReference type="GO" id="GO:0043122">
    <property type="term" value="P:regulation of canonical NF-kappaB signal transduction"/>
    <property type="evidence" value="ECO:0007669"/>
    <property type="project" value="TreeGrafter"/>
</dbReference>
<evidence type="ECO:0008006" key="18">
    <source>
        <dbReference type="Google" id="ProtNLM"/>
    </source>
</evidence>
<evidence type="ECO:0000256" key="9">
    <source>
        <dbReference type="ARBA" id="ARBA00022843"/>
    </source>
</evidence>
<keyword evidence="5 11" id="KW-0479">Metal-binding</keyword>
<dbReference type="Gene3D" id="2.60.210.10">
    <property type="entry name" value="Apoptosis, Tumor Necrosis Factor Receptor Associated Protein 2, Chain A"/>
    <property type="match status" value="1"/>
</dbReference>
<dbReference type="SUPFAM" id="SSF49599">
    <property type="entry name" value="TRAF domain-like"/>
    <property type="match status" value="2"/>
</dbReference>
<comment type="caution">
    <text evidence="16">The sequence shown here is derived from an EMBL/GenBank/DDBJ whole genome shotgun (WGS) entry which is preliminary data.</text>
</comment>
<dbReference type="Pfam" id="PF21355">
    <property type="entry name" value="TRAF-mep_MATH"/>
    <property type="match status" value="1"/>
</dbReference>
<dbReference type="GO" id="GO:0005737">
    <property type="term" value="C:cytoplasm"/>
    <property type="evidence" value="ECO:0007669"/>
    <property type="project" value="UniProtKB-SubCell"/>
</dbReference>
<evidence type="ECO:0000313" key="16">
    <source>
        <dbReference type="EMBL" id="KAK6183115.1"/>
    </source>
</evidence>
<keyword evidence="10 12" id="KW-0175">Coiled coil</keyword>
<evidence type="ECO:0000259" key="14">
    <source>
        <dbReference type="PROSITE" id="PS50144"/>
    </source>
</evidence>
<comment type="subcellular location">
    <subcellularLocation>
        <location evidence="1">Cytoplasm</location>
    </subcellularLocation>
</comment>
<evidence type="ECO:0000256" key="3">
    <source>
        <dbReference type="ARBA" id="ARBA00022499"/>
    </source>
</evidence>
<evidence type="ECO:0000259" key="13">
    <source>
        <dbReference type="PROSITE" id="PS50089"/>
    </source>
</evidence>
<dbReference type="PIRSF" id="PIRSF015614">
    <property type="entry name" value="TRAF"/>
    <property type="match status" value="1"/>
</dbReference>
<dbReference type="InterPro" id="IPR017907">
    <property type="entry name" value="Znf_RING_CS"/>
</dbReference>
<keyword evidence="3" id="KW-1017">Isopeptide bond</keyword>
<dbReference type="PROSITE" id="PS50144">
    <property type="entry name" value="MATH"/>
    <property type="match status" value="1"/>
</dbReference>
<dbReference type="AlphaFoldDB" id="A0AAN8JUW8"/>
<dbReference type="InterPro" id="IPR013083">
    <property type="entry name" value="Znf_RING/FYVE/PHD"/>
</dbReference>
<dbReference type="SMART" id="SM00184">
    <property type="entry name" value="RING"/>
    <property type="match status" value="1"/>
</dbReference>
<dbReference type="GO" id="GO:0007165">
    <property type="term" value="P:signal transduction"/>
    <property type="evidence" value="ECO:0007669"/>
    <property type="project" value="InterPro"/>
</dbReference>
<dbReference type="Pfam" id="PF13445">
    <property type="entry name" value="zf-RING_UBOX"/>
    <property type="match status" value="1"/>
</dbReference>
<dbReference type="PANTHER" id="PTHR10131">
    <property type="entry name" value="TNF RECEPTOR ASSOCIATED FACTOR"/>
    <property type="match status" value="1"/>
</dbReference>
<evidence type="ECO:0000256" key="7">
    <source>
        <dbReference type="ARBA" id="ARBA00022771"/>
    </source>
</evidence>
<keyword evidence="7 11" id="KW-0863">Zinc-finger</keyword>
<dbReference type="Pfam" id="PF02176">
    <property type="entry name" value="zf-TRAF"/>
    <property type="match status" value="1"/>
</dbReference>
<feature type="domain" description="RING-type" evidence="13">
    <location>
        <begin position="31"/>
        <end position="71"/>
    </location>
</feature>
<dbReference type="SMART" id="SM00061">
    <property type="entry name" value="MATH"/>
    <property type="match status" value="1"/>
</dbReference>
<dbReference type="SUPFAM" id="SSF57850">
    <property type="entry name" value="RING/U-box"/>
    <property type="match status" value="1"/>
</dbReference>
<dbReference type="SUPFAM" id="SSF57953">
    <property type="entry name" value="Trimerization domain of TRAF"/>
    <property type="match status" value="1"/>
</dbReference>
<protein>
    <recommendedName>
        <fullName evidence="18">TNF receptor-associated factor 3</fullName>
    </recommendedName>
</protein>
<evidence type="ECO:0000256" key="10">
    <source>
        <dbReference type="ARBA" id="ARBA00023054"/>
    </source>
</evidence>
<dbReference type="InterPro" id="IPR012227">
    <property type="entry name" value="TNF_rcpt-assoc_TRAF_met"/>
</dbReference>
<dbReference type="Proteomes" id="UP001347796">
    <property type="component" value="Unassembled WGS sequence"/>
</dbReference>
<dbReference type="PROSITE" id="PS00518">
    <property type="entry name" value="ZF_RING_1"/>
    <property type="match status" value="1"/>
</dbReference>
<evidence type="ECO:0000256" key="11">
    <source>
        <dbReference type="PROSITE-ProRule" id="PRU00207"/>
    </source>
</evidence>
<dbReference type="GO" id="GO:0009898">
    <property type="term" value="C:cytoplasmic side of plasma membrane"/>
    <property type="evidence" value="ECO:0007669"/>
    <property type="project" value="TreeGrafter"/>
</dbReference>
<dbReference type="EMBL" id="JAZGQO010000007">
    <property type="protein sequence ID" value="KAK6183115.1"/>
    <property type="molecule type" value="Genomic_DNA"/>
</dbReference>
<feature type="domain" description="MATH" evidence="14">
    <location>
        <begin position="388"/>
        <end position="535"/>
    </location>
</feature>
<dbReference type="PROSITE" id="PS50089">
    <property type="entry name" value="ZF_RING_2"/>
    <property type="match status" value="1"/>
</dbReference>
<dbReference type="GO" id="GO:0008270">
    <property type="term" value="F:zinc ion binding"/>
    <property type="evidence" value="ECO:0007669"/>
    <property type="project" value="UniProtKB-KW"/>
</dbReference>
<feature type="domain" description="TRAF-type" evidence="15">
    <location>
        <begin position="118"/>
        <end position="167"/>
    </location>
</feature>
<dbReference type="InterPro" id="IPR008974">
    <property type="entry name" value="TRAF-like"/>
</dbReference>
<evidence type="ECO:0000313" key="17">
    <source>
        <dbReference type="Proteomes" id="UP001347796"/>
    </source>
</evidence>
<evidence type="ECO:0000256" key="8">
    <source>
        <dbReference type="ARBA" id="ARBA00022833"/>
    </source>
</evidence>
<dbReference type="GO" id="GO:0042981">
    <property type="term" value="P:regulation of apoptotic process"/>
    <property type="evidence" value="ECO:0007669"/>
    <property type="project" value="InterPro"/>
</dbReference>
<keyword evidence="8 11" id="KW-0862">Zinc</keyword>
<name>A0AAN8JUW8_PATCE</name>
<evidence type="ECO:0000256" key="12">
    <source>
        <dbReference type="SAM" id="Coils"/>
    </source>
</evidence>
<gene>
    <name evidence="16" type="ORF">SNE40_010654</name>
</gene>
<dbReference type="GO" id="GO:0005164">
    <property type="term" value="F:tumor necrosis factor receptor binding"/>
    <property type="evidence" value="ECO:0007669"/>
    <property type="project" value="TreeGrafter"/>
</dbReference>
<dbReference type="FunFam" id="2.60.210.10:FF:000001">
    <property type="entry name" value="TNF receptor-associated factor"/>
    <property type="match status" value="1"/>
</dbReference>
<feature type="coiled-coil region" evidence="12">
    <location>
        <begin position="274"/>
        <end position="331"/>
    </location>
</feature>
<proteinExistence type="predicted"/>
<feature type="zinc finger region" description="TRAF-type" evidence="11">
    <location>
        <begin position="118"/>
        <end position="167"/>
    </location>
</feature>
<keyword evidence="4" id="KW-0053">Apoptosis</keyword>
<keyword evidence="9" id="KW-0832">Ubl conjugation</keyword>
<dbReference type="InterPro" id="IPR002083">
    <property type="entry name" value="MATH/TRAF_dom"/>
</dbReference>
<reference evidence="16 17" key="1">
    <citation type="submission" date="2024-01" db="EMBL/GenBank/DDBJ databases">
        <title>The genome of the rayed Mediterranean limpet Patella caerulea (Linnaeus, 1758).</title>
        <authorList>
            <person name="Anh-Thu Weber A."/>
            <person name="Halstead-Nussloch G."/>
        </authorList>
    </citation>
    <scope>NUCLEOTIDE SEQUENCE [LARGE SCALE GENOMIC DNA]</scope>
    <source>
        <strain evidence="16">AATW-2023a</strain>
        <tissue evidence="16">Whole specimen</tissue>
    </source>
</reference>
<keyword evidence="2" id="KW-0963">Cytoplasm</keyword>
<evidence type="ECO:0000259" key="15">
    <source>
        <dbReference type="PROSITE" id="PS50145"/>
    </source>
</evidence>
<evidence type="ECO:0000256" key="6">
    <source>
        <dbReference type="ARBA" id="ARBA00022737"/>
    </source>
</evidence>
<dbReference type="GO" id="GO:0006915">
    <property type="term" value="P:apoptotic process"/>
    <property type="evidence" value="ECO:0007669"/>
    <property type="project" value="UniProtKB-KW"/>
</dbReference>
<organism evidence="16 17">
    <name type="scientific">Patella caerulea</name>
    <name type="common">Rayed Mediterranean limpet</name>
    <dbReference type="NCBI Taxonomy" id="87958"/>
    <lineage>
        <taxon>Eukaryota</taxon>
        <taxon>Metazoa</taxon>
        <taxon>Spiralia</taxon>
        <taxon>Lophotrochozoa</taxon>
        <taxon>Mollusca</taxon>
        <taxon>Gastropoda</taxon>
        <taxon>Patellogastropoda</taxon>
        <taxon>Patelloidea</taxon>
        <taxon>Patellidae</taxon>
        <taxon>Patella</taxon>
    </lineage>
</organism>
<evidence type="ECO:0000256" key="1">
    <source>
        <dbReference type="ARBA" id="ARBA00004496"/>
    </source>
</evidence>
<dbReference type="InterPro" id="IPR049342">
    <property type="entry name" value="TRAF1-6_MATH_dom"/>
</dbReference>
<dbReference type="InterPro" id="IPR001293">
    <property type="entry name" value="Znf_TRAF"/>
</dbReference>
<dbReference type="InterPro" id="IPR001841">
    <property type="entry name" value="Znf_RING"/>
</dbReference>
<dbReference type="InterPro" id="IPR027370">
    <property type="entry name" value="Znf-RING_euk"/>
</dbReference>
<dbReference type="Gene3D" id="3.30.40.10">
    <property type="entry name" value="Zinc/RING finger domain, C3HC4 (zinc finger)"/>
    <property type="match status" value="2"/>
</dbReference>
<evidence type="ECO:0000256" key="4">
    <source>
        <dbReference type="ARBA" id="ARBA00022703"/>
    </source>
</evidence>
<evidence type="ECO:0000256" key="5">
    <source>
        <dbReference type="ARBA" id="ARBA00022723"/>
    </source>
</evidence>
<dbReference type="PROSITE" id="PS50145">
    <property type="entry name" value="ZF_TRAF"/>
    <property type="match status" value="2"/>
</dbReference>
<sequence>MAAPSFRSVDLQSVDLSKLEFVKKLDARYECPVCKLVLIKPMQLGCGHHVCEKCLNKVFEKGDKATCPINDDEYCTDLSRNEVFPDASVGREILNLKVYCTNKEHGCNHVDTLRKIQAHLSQCQYQVAKCPNAGCTEKILKENYDKHIKSCPYKRIKCPRCNQDFPKIKEKEHDENECLEVEIYCPYKCDAPKMKRRNLPQHLETCAKRPDECAYKFFGCNKMGSELELKEHMINDVNKHVELMAIYISERDKNPMAAQHAPVGNVPDDIKAKISTLENGIKDLKLKIVGLTEKVITMERKLADLPRKTVLEQQARDIVDIKDRVATLTEQFRNMDGGATITRYGTLNDMADAFTNQLATQDRQLGNHDVRIAEMDLRFQILETASYNGVIIWKIKDYMRRKQDAVNGRTLSLYSQPFYTSKYGYKMCVRTYLNGDGMGRNTHVSLFFVVMGGEFDALLPWPFQQKVTLYIMDQGPGKRHLSDHFHPDATSTSFRRPVSEMNVASGCPLFVSHTVLESNSNQYLKDDTLFIRCNVDLNGLDNF</sequence>
<accession>A0AAN8JUW8</accession>
<dbReference type="PANTHER" id="PTHR10131:SF153">
    <property type="entry name" value="RING-TYPE DOMAIN-CONTAINING PROTEIN"/>
    <property type="match status" value="1"/>
</dbReference>
<feature type="zinc finger region" description="TRAF-type" evidence="11">
    <location>
        <begin position="173"/>
        <end position="220"/>
    </location>
</feature>
<feature type="domain" description="TRAF-type" evidence="15">
    <location>
        <begin position="173"/>
        <end position="220"/>
    </location>
</feature>
<evidence type="ECO:0000256" key="2">
    <source>
        <dbReference type="ARBA" id="ARBA00022490"/>
    </source>
</evidence>